<feature type="transmembrane region" description="Helical" evidence="1">
    <location>
        <begin position="133"/>
        <end position="152"/>
    </location>
</feature>
<name>A0ABC8SBK5_9AQUA</name>
<keyword evidence="1" id="KW-0472">Membrane</keyword>
<reference evidence="2 3" key="1">
    <citation type="submission" date="2024-02" db="EMBL/GenBank/DDBJ databases">
        <authorList>
            <person name="Vignale AGUSTIN F."/>
            <person name="Sosa J E."/>
            <person name="Modenutti C."/>
        </authorList>
    </citation>
    <scope>NUCLEOTIDE SEQUENCE [LARGE SCALE GENOMIC DNA]</scope>
</reference>
<gene>
    <name evidence="2" type="ORF">ILEXP_LOCUS22645</name>
</gene>
<dbReference type="AlphaFoldDB" id="A0ABC8SBK5"/>
<evidence type="ECO:0000256" key="1">
    <source>
        <dbReference type="SAM" id="Phobius"/>
    </source>
</evidence>
<sequence>RERISFARFCVEINAKDYLLISFGSNWTRMMTMGILKWLSLLWSISGSQSFATSTTYSAIPKIATTKKSNLVNEFHPQEAGHTMNDKAKSIISTTIVVEKEDQLPTTVPLTPTFQVASSSRIENEHVVQENQVNSTLILILLVSLILAFQAIRVRD</sequence>
<dbReference type="EMBL" id="CAUOFW020002514">
    <property type="protein sequence ID" value="CAK9154328.1"/>
    <property type="molecule type" value="Genomic_DNA"/>
</dbReference>
<accession>A0ABC8SBK5</accession>
<keyword evidence="3" id="KW-1185">Reference proteome</keyword>
<comment type="caution">
    <text evidence="2">The sequence shown here is derived from an EMBL/GenBank/DDBJ whole genome shotgun (WGS) entry which is preliminary data.</text>
</comment>
<evidence type="ECO:0000313" key="3">
    <source>
        <dbReference type="Proteomes" id="UP001642360"/>
    </source>
</evidence>
<keyword evidence="1" id="KW-1133">Transmembrane helix</keyword>
<organism evidence="2 3">
    <name type="scientific">Ilex paraguariensis</name>
    <name type="common">yerba mate</name>
    <dbReference type="NCBI Taxonomy" id="185542"/>
    <lineage>
        <taxon>Eukaryota</taxon>
        <taxon>Viridiplantae</taxon>
        <taxon>Streptophyta</taxon>
        <taxon>Embryophyta</taxon>
        <taxon>Tracheophyta</taxon>
        <taxon>Spermatophyta</taxon>
        <taxon>Magnoliopsida</taxon>
        <taxon>eudicotyledons</taxon>
        <taxon>Gunneridae</taxon>
        <taxon>Pentapetalae</taxon>
        <taxon>asterids</taxon>
        <taxon>campanulids</taxon>
        <taxon>Aquifoliales</taxon>
        <taxon>Aquifoliaceae</taxon>
        <taxon>Ilex</taxon>
    </lineage>
</organism>
<evidence type="ECO:0000313" key="2">
    <source>
        <dbReference type="EMBL" id="CAK9154328.1"/>
    </source>
</evidence>
<protein>
    <submittedName>
        <fullName evidence="2">Uncharacterized protein</fullName>
    </submittedName>
</protein>
<dbReference type="Proteomes" id="UP001642360">
    <property type="component" value="Unassembled WGS sequence"/>
</dbReference>
<keyword evidence="1" id="KW-0812">Transmembrane</keyword>
<feature type="non-terminal residue" evidence="2">
    <location>
        <position position="1"/>
    </location>
</feature>
<proteinExistence type="predicted"/>